<evidence type="ECO:0000313" key="4">
    <source>
        <dbReference type="Proteomes" id="UP000001542"/>
    </source>
</evidence>
<dbReference type="Gene3D" id="1.10.287.1490">
    <property type="match status" value="1"/>
</dbReference>
<gene>
    <name evidence="3" type="ORF">TVAG_033000</name>
</gene>
<dbReference type="PANTHER" id="PTHR47357">
    <property type="entry name" value="COP1-INTERACTIVE PROTEIN 1"/>
    <property type="match status" value="1"/>
</dbReference>
<dbReference type="STRING" id="5722.A2FAZ9"/>
<reference evidence="3" key="1">
    <citation type="submission" date="2006-10" db="EMBL/GenBank/DDBJ databases">
        <authorList>
            <person name="Amadeo P."/>
            <person name="Zhao Q."/>
            <person name="Wortman J."/>
            <person name="Fraser-Liggett C."/>
            <person name="Carlton J."/>
        </authorList>
    </citation>
    <scope>NUCLEOTIDE SEQUENCE</scope>
    <source>
        <strain evidence="3">G3</strain>
    </source>
</reference>
<accession>A2FAZ9</accession>
<keyword evidence="1" id="KW-0175">Coiled coil</keyword>
<sequence length="745" mass="82586">MSAFDFANETPDNNNNGSSEFTFGEEQPEEQHPTQKAAPTKKAAPGKKGMRVIGIGKKKSTETKKPNKFAKKGTEKSETKQKISVQLTPGQIPELGEIKNPTIIQAPPKEDDTSAFDFGSAEPTSNQNDEVSAFDFGQAEATPASNETSAFDFGAASTENQAEATSSFDFGGSAPAPAQPPVQTRSVPTPEPVAQQSQPAADVPPEIQELGETYGGFALSLNNIALAVQDMIKETASSKEEITNSEKAQADALSNEEYDKAEQLDNKISQLKEKIHENENNFAMCVQEALDLTTEAPNHLMEHATSASSKLPELTSRASAVETELSEKNELQTRDNTTIDIERRKNASKIQELETPINMHAKAIDDMQAKYDSDVSKATESLDTQITALENERRDISTQVSDLLKQIDALRTREKSVQAEINKHTRSRKQVVDGFSADLKKINQEKQSLESEKRKMNAEIKKIEAPFQSFLDDVAKREKEINALNDELKTLKEQIENAQRDTDEAEKGAELITGLIQSYGKYNEERSSRFEQMNSDRNEIIESRQKVSLLSQQLIQLNTDLKTSEELVAGAKAKEEQLEAQKKAAVASKNFKAAKTCNDQLKDLKEVTERAETTITTSAAKIAQNQEESAHLTDKIHTLETALVDEKDGLSKIDYEFFEEAVGILEKLFEVSRFSGKLLKGLQSMLQSLLDNTEKPVELSKDELKSMIDELNAKIEEAVEKENFDDAETLQVKVNALMTKYNNME</sequence>
<name>A2FAZ9_TRIV3</name>
<keyword evidence="4" id="KW-1185">Reference proteome</keyword>
<dbReference type="EMBL" id="DS113695">
    <property type="protein sequence ID" value="EAX97927.1"/>
    <property type="molecule type" value="Genomic_DNA"/>
</dbReference>
<reference evidence="3" key="2">
    <citation type="journal article" date="2007" name="Science">
        <title>Draft genome sequence of the sexually transmitted pathogen Trichomonas vaginalis.</title>
        <authorList>
            <person name="Carlton J.M."/>
            <person name="Hirt R.P."/>
            <person name="Silva J.C."/>
            <person name="Delcher A.L."/>
            <person name="Schatz M."/>
            <person name="Zhao Q."/>
            <person name="Wortman J.R."/>
            <person name="Bidwell S.L."/>
            <person name="Alsmark U.C.M."/>
            <person name="Besteiro S."/>
            <person name="Sicheritz-Ponten T."/>
            <person name="Noel C.J."/>
            <person name="Dacks J.B."/>
            <person name="Foster P.G."/>
            <person name="Simillion C."/>
            <person name="Van de Peer Y."/>
            <person name="Miranda-Saavedra D."/>
            <person name="Barton G.J."/>
            <person name="Westrop G.D."/>
            <person name="Mueller S."/>
            <person name="Dessi D."/>
            <person name="Fiori P.L."/>
            <person name="Ren Q."/>
            <person name="Paulsen I."/>
            <person name="Zhang H."/>
            <person name="Bastida-Corcuera F.D."/>
            <person name="Simoes-Barbosa A."/>
            <person name="Brown M.T."/>
            <person name="Hayes R.D."/>
            <person name="Mukherjee M."/>
            <person name="Okumura C.Y."/>
            <person name="Schneider R."/>
            <person name="Smith A.J."/>
            <person name="Vanacova S."/>
            <person name="Villalvazo M."/>
            <person name="Haas B.J."/>
            <person name="Pertea M."/>
            <person name="Feldblyum T.V."/>
            <person name="Utterback T.R."/>
            <person name="Shu C.L."/>
            <person name="Osoegawa K."/>
            <person name="de Jong P.J."/>
            <person name="Hrdy I."/>
            <person name="Horvathova L."/>
            <person name="Zubacova Z."/>
            <person name="Dolezal P."/>
            <person name="Malik S.B."/>
            <person name="Logsdon J.M. Jr."/>
            <person name="Henze K."/>
            <person name="Gupta A."/>
            <person name="Wang C.C."/>
            <person name="Dunne R.L."/>
            <person name="Upcroft J.A."/>
            <person name="Upcroft P."/>
            <person name="White O."/>
            <person name="Salzberg S.L."/>
            <person name="Tang P."/>
            <person name="Chiu C.-H."/>
            <person name="Lee Y.-S."/>
            <person name="Embley T.M."/>
            <person name="Coombs G.H."/>
            <person name="Mottram J.C."/>
            <person name="Tachezy J."/>
            <person name="Fraser-Liggett C.M."/>
            <person name="Johnson P.J."/>
        </authorList>
    </citation>
    <scope>NUCLEOTIDE SEQUENCE [LARGE SCALE GENOMIC DNA]</scope>
    <source>
        <strain evidence="3">G3</strain>
    </source>
</reference>
<dbReference type="VEuPathDB" id="TrichDB:TVAGG3_0049530"/>
<organism evidence="3 4">
    <name type="scientific">Trichomonas vaginalis (strain ATCC PRA-98 / G3)</name>
    <dbReference type="NCBI Taxonomy" id="412133"/>
    <lineage>
        <taxon>Eukaryota</taxon>
        <taxon>Metamonada</taxon>
        <taxon>Parabasalia</taxon>
        <taxon>Trichomonadida</taxon>
        <taxon>Trichomonadidae</taxon>
        <taxon>Trichomonas</taxon>
    </lineage>
</organism>
<dbReference type="AlphaFoldDB" id="A2FAZ9"/>
<evidence type="ECO:0000256" key="2">
    <source>
        <dbReference type="SAM" id="MobiDB-lite"/>
    </source>
</evidence>
<dbReference type="OMA" id="DFANETP"/>
<proteinExistence type="predicted"/>
<feature type="region of interest" description="Disordered" evidence="2">
    <location>
        <begin position="1"/>
        <end position="202"/>
    </location>
</feature>
<dbReference type="KEGG" id="tva:4755717"/>
<feature type="region of interest" description="Disordered" evidence="2">
    <location>
        <begin position="239"/>
        <end position="258"/>
    </location>
</feature>
<dbReference type="PANTHER" id="PTHR47357:SF1">
    <property type="entry name" value="SPINDLE POLE BODY COMPONENT 110"/>
    <property type="match status" value="1"/>
</dbReference>
<feature type="compositionally biased region" description="Basic and acidic residues" evidence="2">
    <location>
        <begin position="72"/>
        <end position="81"/>
    </location>
</feature>
<feature type="compositionally biased region" description="Polar residues" evidence="2">
    <location>
        <begin position="157"/>
        <end position="168"/>
    </location>
</feature>
<protein>
    <submittedName>
        <fullName evidence="3">UvrB/uvrC motif family protein</fullName>
    </submittedName>
</protein>
<dbReference type="InParanoid" id="A2FAZ9"/>
<feature type="compositionally biased region" description="Polar residues" evidence="2">
    <location>
        <begin position="10"/>
        <end position="21"/>
    </location>
</feature>
<dbReference type="VEuPathDB" id="TrichDB:TVAG_033000"/>
<dbReference type="VEuPathDB" id="TrichDB:TVAGG3_0049900"/>
<feature type="coiled-coil region" evidence="1">
    <location>
        <begin position="561"/>
        <end position="614"/>
    </location>
</feature>
<evidence type="ECO:0000313" key="3">
    <source>
        <dbReference type="EMBL" id="EAX97927.1"/>
    </source>
</evidence>
<dbReference type="RefSeq" id="XP_001310857.1">
    <property type="nucleotide sequence ID" value="XM_001310856.1"/>
</dbReference>
<evidence type="ECO:0000256" key="1">
    <source>
        <dbReference type="SAM" id="Coils"/>
    </source>
</evidence>
<feature type="coiled-coil region" evidence="1">
    <location>
        <begin position="386"/>
        <end position="508"/>
    </location>
</feature>
<dbReference type="OrthoDB" id="10536448at2759"/>
<dbReference type="Proteomes" id="UP000001542">
    <property type="component" value="Unassembled WGS sequence"/>
</dbReference>